<dbReference type="AlphaFoldDB" id="A0AAD7X7M1"/>
<evidence type="ECO:0000256" key="1">
    <source>
        <dbReference type="SAM" id="MobiDB-lite"/>
    </source>
</evidence>
<protein>
    <recommendedName>
        <fullName evidence="2">F-box domain-containing protein</fullName>
    </recommendedName>
</protein>
<dbReference type="InterPro" id="IPR001810">
    <property type="entry name" value="F-box_dom"/>
</dbReference>
<organism evidence="3 4">
    <name type="scientific">Trametes cubensis</name>
    <dbReference type="NCBI Taxonomy" id="1111947"/>
    <lineage>
        <taxon>Eukaryota</taxon>
        <taxon>Fungi</taxon>
        <taxon>Dikarya</taxon>
        <taxon>Basidiomycota</taxon>
        <taxon>Agaricomycotina</taxon>
        <taxon>Agaricomycetes</taxon>
        <taxon>Polyporales</taxon>
        <taxon>Polyporaceae</taxon>
        <taxon>Trametes</taxon>
    </lineage>
</organism>
<evidence type="ECO:0000259" key="2">
    <source>
        <dbReference type="PROSITE" id="PS50181"/>
    </source>
</evidence>
<gene>
    <name evidence="3" type="ORF">ONZ51_g9087</name>
</gene>
<accession>A0AAD7X7M1</accession>
<dbReference type="EMBL" id="JAPEVG010000296">
    <property type="protein sequence ID" value="KAJ8469316.1"/>
    <property type="molecule type" value="Genomic_DNA"/>
</dbReference>
<sequence length="715" mass="81855">MSSDIPSDIPESIALSVGLKPLQVPFFFSRAGKAARKARALRIGNKQAPTSQEQQEKNPKSKTVRVRLGRLADLMDMPMDIFLEIIVHLQPLDLLHLARASKHFRAMLMTSRSRYLWVAAFQNVAPGLPPCPPYISEPRYAAALFDQYCFACGVERSTNTEYSTTLRLCAPCHKTNFKCGEHLDISSKKLSPQFIETTLPTLLVSAVRYVDMENYQDEFNAKSNWMCSIFYVPEVEAVLALCESKQTTEQRMAFIRERHEYVTKMQSHGLAVLRWLSKEYRSKRDSQKSAREERKATILRKLEALGYNHTDYPDNDAWNKIMNQPRELTDRIWKVSRPKLEALIKQKREDDRRAEFEARLRERYAEFRPIYEEFIHVALPDHVRDFAPNWADACRLPCIVELASSDGAFPRINGARVATITTRLTAEVHEAVCQIKRDLVEMLHREYHQTHRDVLPPPPLEMAQVDAELAKATSLFLCHRCPLQTAVSASQICLHWRTEHPELKWNDAWPIDEMFDRRRKRSEWPKLLPWVCAMPGGPSCAKHALVALGIPDDTPYIALDDVVQQGRLVCLCGSPELPAPSESGWGALIKHVADEQAWHHRMQLFSKDITLWPSIKLIDNHPLSGPAPCLKLLTEGERAEVPDYSIPADAASLVTARLEHEQRQPVCSSCHFMLKDGSKRTRDIHLPRDITQIAHHMRTRHDETLSNDCILFVYA</sequence>
<dbReference type="SUPFAM" id="SSF81383">
    <property type="entry name" value="F-box domain"/>
    <property type="match status" value="1"/>
</dbReference>
<evidence type="ECO:0000313" key="3">
    <source>
        <dbReference type="EMBL" id="KAJ8469316.1"/>
    </source>
</evidence>
<feature type="region of interest" description="Disordered" evidence="1">
    <location>
        <begin position="43"/>
        <end position="63"/>
    </location>
</feature>
<feature type="domain" description="F-box" evidence="2">
    <location>
        <begin position="71"/>
        <end position="120"/>
    </location>
</feature>
<dbReference type="Proteomes" id="UP001215151">
    <property type="component" value="Unassembled WGS sequence"/>
</dbReference>
<proteinExistence type="predicted"/>
<dbReference type="InterPro" id="IPR036047">
    <property type="entry name" value="F-box-like_dom_sf"/>
</dbReference>
<keyword evidence="4" id="KW-1185">Reference proteome</keyword>
<evidence type="ECO:0000313" key="4">
    <source>
        <dbReference type="Proteomes" id="UP001215151"/>
    </source>
</evidence>
<reference evidence="3" key="1">
    <citation type="submission" date="2022-11" db="EMBL/GenBank/DDBJ databases">
        <title>Genome Sequence of Cubamyces cubensis.</title>
        <authorList>
            <person name="Buettner E."/>
        </authorList>
    </citation>
    <scope>NUCLEOTIDE SEQUENCE</scope>
    <source>
        <strain evidence="3">MPL-01</strain>
    </source>
</reference>
<dbReference type="PROSITE" id="PS50181">
    <property type="entry name" value="FBOX"/>
    <property type="match status" value="1"/>
</dbReference>
<name>A0AAD7X7M1_9APHY</name>
<comment type="caution">
    <text evidence="3">The sequence shown here is derived from an EMBL/GenBank/DDBJ whole genome shotgun (WGS) entry which is preliminary data.</text>
</comment>